<protein>
    <submittedName>
        <fullName evidence="1">Uncharacterized protein</fullName>
    </submittedName>
</protein>
<evidence type="ECO:0000313" key="1">
    <source>
        <dbReference type="EMBL" id="KAJ1678949.1"/>
    </source>
</evidence>
<accession>A0ACC1HX43</accession>
<reference evidence="1" key="1">
    <citation type="submission" date="2022-06" db="EMBL/GenBank/DDBJ databases">
        <title>Phylogenomic reconstructions and comparative analyses of Kickxellomycotina fungi.</title>
        <authorList>
            <person name="Reynolds N.K."/>
            <person name="Stajich J.E."/>
            <person name="Barry K."/>
            <person name="Grigoriev I.V."/>
            <person name="Crous P."/>
            <person name="Smith M.E."/>
        </authorList>
    </citation>
    <scope>NUCLEOTIDE SEQUENCE</scope>
    <source>
        <strain evidence="1">RSA 2271</strain>
    </source>
</reference>
<evidence type="ECO:0000313" key="2">
    <source>
        <dbReference type="Proteomes" id="UP001145114"/>
    </source>
</evidence>
<gene>
    <name evidence="1" type="ORF">EV182_003031</name>
</gene>
<organism evidence="1 2">
    <name type="scientific">Spiromyces aspiralis</name>
    <dbReference type="NCBI Taxonomy" id="68401"/>
    <lineage>
        <taxon>Eukaryota</taxon>
        <taxon>Fungi</taxon>
        <taxon>Fungi incertae sedis</taxon>
        <taxon>Zoopagomycota</taxon>
        <taxon>Kickxellomycotina</taxon>
        <taxon>Kickxellomycetes</taxon>
        <taxon>Kickxellales</taxon>
        <taxon>Kickxellaceae</taxon>
        <taxon>Spiromyces</taxon>
    </lineage>
</organism>
<dbReference type="EMBL" id="JAMZIH010000719">
    <property type="protein sequence ID" value="KAJ1678949.1"/>
    <property type="molecule type" value="Genomic_DNA"/>
</dbReference>
<comment type="caution">
    <text evidence="1">The sequence shown here is derived from an EMBL/GenBank/DDBJ whole genome shotgun (WGS) entry which is preliminary data.</text>
</comment>
<dbReference type="Proteomes" id="UP001145114">
    <property type="component" value="Unassembled WGS sequence"/>
</dbReference>
<proteinExistence type="predicted"/>
<keyword evidence="2" id="KW-1185">Reference proteome</keyword>
<sequence length="110" mass="11381">MIAGASAVAAASKSNVISVDFKDNPAAAQSVVVDVRASLAEQGLNVINALQKLSIGEEKPNVDAVICVAGGWTGGSIVSEDVFEATERMYQQSVYSSVIAGHIASKCLKR</sequence>
<name>A0ACC1HX43_9FUNG</name>